<reference evidence="2 3" key="1">
    <citation type="submission" date="2016-10" db="EMBL/GenBank/DDBJ databases">
        <authorList>
            <person name="de Groot N.N."/>
        </authorList>
    </citation>
    <scope>NUCLEOTIDE SEQUENCE [LARGE SCALE GENOMIC DNA]</scope>
    <source>
        <strain evidence="2 3">JCM 11308</strain>
    </source>
</reference>
<evidence type="ECO:0000313" key="3">
    <source>
        <dbReference type="Proteomes" id="UP000199417"/>
    </source>
</evidence>
<protein>
    <recommendedName>
        <fullName evidence="1">SnoaL-like domain-containing protein</fullName>
    </recommendedName>
</protein>
<dbReference type="EMBL" id="FNAB01000001">
    <property type="protein sequence ID" value="SDC51879.1"/>
    <property type="molecule type" value="Genomic_DNA"/>
</dbReference>
<dbReference type="AlphaFoldDB" id="A0A1G6M8Q9"/>
<feature type="domain" description="SnoaL-like" evidence="1">
    <location>
        <begin position="9"/>
        <end position="107"/>
    </location>
</feature>
<dbReference type="InterPro" id="IPR037401">
    <property type="entry name" value="SnoaL-like"/>
</dbReference>
<dbReference type="InterPro" id="IPR032710">
    <property type="entry name" value="NTF2-like_dom_sf"/>
</dbReference>
<dbReference type="Proteomes" id="UP000199417">
    <property type="component" value="Unassembled WGS sequence"/>
</dbReference>
<dbReference type="RefSeq" id="WP_072844437.1">
    <property type="nucleotide sequence ID" value="NZ_FNAB01000001.1"/>
</dbReference>
<dbReference type="SUPFAM" id="SSF54427">
    <property type="entry name" value="NTF2-like"/>
    <property type="match status" value="1"/>
</dbReference>
<gene>
    <name evidence="2" type="ORF">SAMN05444580_10195</name>
</gene>
<organism evidence="2 3">
    <name type="scientific">Rhodococcus tukisamuensis</name>
    <dbReference type="NCBI Taxonomy" id="168276"/>
    <lineage>
        <taxon>Bacteria</taxon>
        <taxon>Bacillati</taxon>
        <taxon>Actinomycetota</taxon>
        <taxon>Actinomycetes</taxon>
        <taxon>Mycobacteriales</taxon>
        <taxon>Nocardiaceae</taxon>
        <taxon>Rhodococcus</taxon>
    </lineage>
</organism>
<sequence>MSDILEFADQFFNAVSNGDIDAVAGFYRDDVTVWHNFDNLDQSREDNLATLAGISGRYDAFGYEDIRHTALEDGFLRQHVIKATVRKKTVNVPAVLRVYVESGKIHRIEEYFDRGQLSAVFS</sequence>
<proteinExistence type="predicted"/>
<dbReference type="STRING" id="168276.SAMN05444580_10195"/>
<keyword evidence="3" id="KW-1185">Reference proteome</keyword>
<evidence type="ECO:0000259" key="1">
    <source>
        <dbReference type="Pfam" id="PF12680"/>
    </source>
</evidence>
<dbReference type="Pfam" id="PF12680">
    <property type="entry name" value="SnoaL_2"/>
    <property type="match status" value="1"/>
</dbReference>
<evidence type="ECO:0000313" key="2">
    <source>
        <dbReference type="EMBL" id="SDC51879.1"/>
    </source>
</evidence>
<name>A0A1G6M8Q9_9NOCA</name>
<accession>A0A1G6M8Q9</accession>
<dbReference type="Gene3D" id="3.10.450.50">
    <property type="match status" value="1"/>
</dbReference>